<gene>
    <name evidence="2" type="ORF">GAYE_SCF25G4436</name>
</gene>
<feature type="compositionally biased region" description="Low complexity" evidence="1">
    <location>
        <begin position="417"/>
        <end position="430"/>
    </location>
</feature>
<sequence>MEEDVIEVPVLLCSSEQDCFLFQYPLETKQSKSVVSSVKNVYGKPIQKKFQVSVVPDEEELGDDKKKTCFNLESSICSHRANYALAQWTGSSLVLKPIDGILQLRPVPFGSSGEPSKQGLAPPSIATNTTNNLLQDSNTGGRWLEESTEEEPEVVGVQVRKKETPKAAAWKRSSFHYQKMLRDEEPWKQLYYHVWNEHKSKSVDKVWEQFAVAPSEQPQENNHLVEQWMDIAVGKEENNRVVDIPQQVYAFLYQHRVVTLSSLMKLFPEESRCAVWRALSEYAVLVRHVWVLKSEFVSTLSKVEQCCRDVILEMFSSQDYVKTSVIRERLVYVGQGIWKRILEEIGIHYKGLGWKLKAQDEDTYDDNHLLDTVRIEQQNNLVSRAERSIQYLQDYYQQHNSSSDLVHTFANHHDDNSTTTTTPTSGLSSTKRNEHLRRWLFVFIKKNGTVSYNMVYSQAKKDLVYLFGEGNAQQESQWKSIFHQLLNEMCLQIRGCFVLKQLNNPSVDKYRNAILQLFMKHSKLKKSDIQKALEDNFLSISNSMYNNILHEFAIFKDQFWHLKEPPY</sequence>
<feature type="region of interest" description="Disordered" evidence="1">
    <location>
        <begin position="112"/>
        <end position="150"/>
    </location>
</feature>
<evidence type="ECO:0008006" key="4">
    <source>
        <dbReference type="Google" id="ProtNLM"/>
    </source>
</evidence>
<organism evidence="2 3">
    <name type="scientific">Galdieria yellowstonensis</name>
    <dbReference type="NCBI Taxonomy" id="3028027"/>
    <lineage>
        <taxon>Eukaryota</taxon>
        <taxon>Rhodophyta</taxon>
        <taxon>Bangiophyceae</taxon>
        <taxon>Galdieriales</taxon>
        <taxon>Galdieriaceae</taxon>
        <taxon>Galdieria</taxon>
    </lineage>
</organism>
<feature type="compositionally biased region" description="Polar residues" evidence="1">
    <location>
        <begin position="125"/>
        <end position="140"/>
    </location>
</feature>
<dbReference type="GO" id="GO:0042797">
    <property type="term" value="P:tRNA transcription by RNA polymerase III"/>
    <property type="evidence" value="ECO:0007669"/>
    <property type="project" value="TreeGrafter"/>
</dbReference>
<dbReference type="InterPro" id="IPR006886">
    <property type="entry name" value="RNA_pol_III_Rpc5"/>
</dbReference>
<dbReference type="AlphaFoldDB" id="A0AAV9IGN7"/>
<name>A0AAV9IGN7_9RHOD</name>
<dbReference type="EMBL" id="JANCYU010000041">
    <property type="protein sequence ID" value="KAK4526520.1"/>
    <property type="molecule type" value="Genomic_DNA"/>
</dbReference>
<reference evidence="2 3" key="1">
    <citation type="submission" date="2022-07" db="EMBL/GenBank/DDBJ databases">
        <title>Genome-wide signatures of adaptation to extreme environments.</title>
        <authorList>
            <person name="Cho C.H."/>
            <person name="Yoon H.S."/>
        </authorList>
    </citation>
    <scope>NUCLEOTIDE SEQUENCE [LARGE SCALE GENOMIC DNA]</scope>
    <source>
        <strain evidence="2 3">108.79 E11</strain>
    </source>
</reference>
<evidence type="ECO:0000313" key="2">
    <source>
        <dbReference type="EMBL" id="KAK4526520.1"/>
    </source>
</evidence>
<dbReference type="Proteomes" id="UP001300502">
    <property type="component" value="Unassembled WGS sequence"/>
</dbReference>
<dbReference type="GO" id="GO:0005666">
    <property type="term" value="C:RNA polymerase III complex"/>
    <property type="evidence" value="ECO:0007669"/>
    <property type="project" value="TreeGrafter"/>
</dbReference>
<protein>
    <recommendedName>
        <fullName evidence="4">DNA-directed RNA polymerase III subunit RPC5</fullName>
    </recommendedName>
</protein>
<feature type="region of interest" description="Disordered" evidence="1">
    <location>
        <begin position="411"/>
        <end position="430"/>
    </location>
</feature>
<dbReference type="PANTHER" id="PTHR12069:SF0">
    <property type="entry name" value="DNA-DIRECTED RNA POLYMERASE III SUBUNIT RPC5"/>
    <property type="match status" value="1"/>
</dbReference>
<dbReference type="PANTHER" id="PTHR12069">
    <property type="entry name" value="DNA-DIRECTED RNA POLYMERASES III 80 KDA POLYPEPTIDE RNA POLYMERASE III SUBUNIT 5"/>
    <property type="match status" value="1"/>
</dbReference>
<proteinExistence type="predicted"/>
<dbReference type="Pfam" id="PF04801">
    <property type="entry name" value="RPC5"/>
    <property type="match status" value="1"/>
</dbReference>
<evidence type="ECO:0000313" key="3">
    <source>
        <dbReference type="Proteomes" id="UP001300502"/>
    </source>
</evidence>
<accession>A0AAV9IGN7</accession>
<comment type="caution">
    <text evidence="2">The sequence shown here is derived from an EMBL/GenBank/DDBJ whole genome shotgun (WGS) entry which is preliminary data.</text>
</comment>
<evidence type="ECO:0000256" key="1">
    <source>
        <dbReference type="SAM" id="MobiDB-lite"/>
    </source>
</evidence>
<keyword evidence="3" id="KW-1185">Reference proteome</keyword>